<dbReference type="InterPro" id="IPR035166">
    <property type="entry name" value="DUF5336"/>
</dbReference>
<reference evidence="3 4" key="1">
    <citation type="journal article" date="2014" name="Genome Announc.">
        <title>Draft Genome Sequence of the Antitrypanosomally Active Sponge-Associated Bacterium Actinokineospora sp. Strain EG49.</title>
        <authorList>
            <person name="Harjes J."/>
            <person name="Ryu T."/>
            <person name="Abdelmohsen U.R."/>
            <person name="Moitinho-Silva L."/>
            <person name="Horn H."/>
            <person name="Ravasi T."/>
            <person name="Hentschel U."/>
        </authorList>
    </citation>
    <scope>NUCLEOTIDE SEQUENCE [LARGE SCALE GENOMIC DNA]</scope>
    <source>
        <strain evidence="3 4">EG49</strain>
    </source>
</reference>
<feature type="transmembrane region" description="Helical" evidence="2">
    <location>
        <begin position="38"/>
        <end position="57"/>
    </location>
</feature>
<feature type="compositionally biased region" description="Gly residues" evidence="1">
    <location>
        <begin position="1"/>
        <end position="13"/>
    </location>
</feature>
<feature type="transmembrane region" description="Helical" evidence="2">
    <location>
        <begin position="69"/>
        <end position="89"/>
    </location>
</feature>
<protein>
    <submittedName>
        <fullName evidence="3">Antigen 34 kDa</fullName>
    </submittedName>
</protein>
<sequence>MSYPGGAPGGYPGPGQQQPAPNYGPPPSSGVKLTLAQILSLVGAGLGLLNLFLGFAPAVDLGPSFFEGYVGWVPALLLTGGLLGLAAILPGDKKAGLFPSAVVVPVTFAFLFSVFVGDTLGAGGILILIFGLLEMIVVVVAYLFELGVLKPPQPRQQVPFHPQQGQFPPQQQPGGFNPPSGQFQSPYGQPATGQQTTFAPQQGQFGQPQQPPPATPPGGHPTQG</sequence>
<keyword evidence="2" id="KW-0812">Transmembrane</keyword>
<feature type="transmembrane region" description="Helical" evidence="2">
    <location>
        <begin position="96"/>
        <end position="116"/>
    </location>
</feature>
<feature type="compositionally biased region" description="Pro residues" evidence="1">
    <location>
        <begin position="209"/>
        <end position="224"/>
    </location>
</feature>
<dbReference type="Pfam" id="PF17270">
    <property type="entry name" value="DUF5336"/>
    <property type="match status" value="1"/>
</dbReference>
<gene>
    <name evidence="3" type="ORF">UO65_2406</name>
</gene>
<dbReference type="Proteomes" id="UP000019277">
    <property type="component" value="Unassembled WGS sequence"/>
</dbReference>
<evidence type="ECO:0000313" key="4">
    <source>
        <dbReference type="Proteomes" id="UP000019277"/>
    </source>
</evidence>
<feature type="region of interest" description="Disordered" evidence="1">
    <location>
        <begin position="155"/>
        <end position="224"/>
    </location>
</feature>
<dbReference type="EMBL" id="AYXG01000082">
    <property type="protein sequence ID" value="EWC62286.1"/>
    <property type="molecule type" value="Genomic_DNA"/>
</dbReference>
<dbReference type="PATRIC" id="fig|909613.9.peg.2410"/>
<evidence type="ECO:0000256" key="1">
    <source>
        <dbReference type="SAM" id="MobiDB-lite"/>
    </source>
</evidence>
<keyword evidence="2" id="KW-0472">Membrane</keyword>
<evidence type="ECO:0000313" key="3">
    <source>
        <dbReference type="EMBL" id="EWC62286.1"/>
    </source>
</evidence>
<comment type="caution">
    <text evidence="3">The sequence shown here is derived from an EMBL/GenBank/DDBJ whole genome shotgun (WGS) entry which is preliminary data.</text>
</comment>
<dbReference type="AlphaFoldDB" id="W7J076"/>
<dbReference type="eggNOG" id="ENOG502ZT2G">
    <property type="taxonomic scope" value="Bacteria"/>
</dbReference>
<keyword evidence="4" id="KW-1185">Reference proteome</keyword>
<name>W7J076_9PSEU</name>
<organism evidence="3 4">
    <name type="scientific">Actinokineospora spheciospongiae</name>
    <dbReference type="NCBI Taxonomy" id="909613"/>
    <lineage>
        <taxon>Bacteria</taxon>
        <taxon>Bacillati</taxon>
        <taxon>Actinomycetota</taxon>
        <taxon>Actinomycetes</taxon>
        <taxon>Pseudonocardiales</taxon>
        <taxon>Pseudonocardiaceae</taxon>
        <taxon>Actinokineospora</taxon>
    </lineage>
</organism>
<proteinExistence type="predicted"/>
<evidence type="ECO:0000256" key="2">
    <source>
        <dbReference type="SAM" id="Phobius"/>
    </source>
</evidence>
<accession>W7J076</accession>
<feature type="transmembrane region" description="Helical" evidence="2">
    <location>
        <begin position="122"/>
        <end position="144"/>
    </location>
</feature>
<dbReference type="RefSeq" id="WP_035281693.1">
    <property type="nucleotide sequence ID" value="NZ_AYXG01000082.1"/>
</dbReference>
<feature type="compositionally biased region" description="Low complexity" evidence="1">
    <location>
        <begin position="156"/>
        <end position="208"/>
    </location>
</feature>
<feature type="region of interest" description="Disordered" evidence="1">
    <location>
        <begin position="1"/>
        <end position="27"/>
    </location>
</feature>
<dbReference type="STRING" id="909613.UO65_2406"/>
<keyword evidence="2" id="KW-1133">Transmembrane helix</keyword>
<accession>A0A8E3BHM7</accession>